<name>A0A498CDE2_9GAMM</name>
<dbReference type="AlphaFoldDB" id="A0A498CDE2"/>
<keyword evidence="4" id="KW-1185">Reference proteome</keyword>
<dbReference type="InterPro" id="IPR006015">
    <property type="entry name" value="Universal_stress_UspA"/>
</dbReference>
<reference evidence="3 4" key="1">
    <citation type="submission" date="2018-10" db="EMBL/GenBank/DDBJ databases">
        <title>Genomic Encyclopedia of Type Strains, Phase IV (KMG-IV): sequencing the most valuable type-strain genomes for metagenomic binning, comparative biology and taxonomic classification.</title>
        <authorList>
            <person name="Goeker M."/>
        </authorList>
    </citation>
    <scope>NUCLEOTIDE SEQUENCE [LARGE SCALE GENOMIC DNA]</scope>
    <source>
        <strain evidence="3 4">DSM 12769</strain>
    </source>
</reference>
<evidence type="ECO:0000313" key="3">
    <source>
        <dbReference type="EMBL" id="RLK50468.1"/>
    </source>
</evidence>
<evidence type="ECO:0000256" key="1">
    <source>
        <dbReference type="ARBA" id="ARBA00008791"/>
    </source>
</evidence>
<dbReference type="Gene3D" id="3.40.50.12370">
    <property type="match status" value="1"/>
</dbReference>
<comment type="similarity">
    <text evidence="1">Belongs to the universal stress protein A family.</text>
</comment>
<dbReference type="OrthoDB" id="6361295at2"/>
<dbReference type="PRINTS" id="PR01438">
    <property type="entry name" value="UNVRSLSTRESS"/>
</dbReference>
<dbReference type="EMBL" id="RCDA01000001">
    <property type="protein sequence ID" value="RLK50468.1"/>
    <property type="molecule type" value="Genomic_DNA"/>
</dbReference>
<dbReference type="SUPFAM" id="SSF52402">
    <property type="entry name" value="Adenine nucleotide alpha hydrolases-like"/>
    <property type="match status" value="1"/>
</dbReference>
<organism evidence="3 4">
    <name type="scientific">Alkalispirillum mobile</name>
    <dbReference type="NCBI Taxonomy" id="85925"/>
    <lineage>
        <taxon>Bacteria</taxon>
        <taxon>Pseudomonadati</taxon>
        <taxon>Pseudomonadota</taxon>
        <taxon>Gammaproteobacteria</taxon>
        <taxon>Chromatiales</taxon>
        <taxon>Ectothiorhodospiraceae</taxon>
        <taxon>Alkalispirillum</taxon>
    </lineage>
</organism>
<accession>A0A498CDE2</accession>
<protein>
    <submittedName>
        <fullName evidence="3">Nucleotide-binding universal stress UspA family protein</fullName>
    </submittedName>
</protein>
<dbReference type="RefSeq" id="WP_121440958.1">
    <property type="nucleotide sequence ID" value="NZ_RCDA01000001.1"/>
</dbReference>
<sequence length="307" mass="33583">MTERRRPEAPPRARLFRRALIMLDASLASTEALRAALTLLRDGDVELRGLYVEDRDLLRSAGLPFTREVGAYTGVARPLASDTLEARLQDRAQLVRAAIRRALAHERREVALQVLRDRVVAAALSEARDSDLLVLGRTGWASGRARSLGSNARQLIHLAPCSLLLGTWPERAVTGIVVRADEHAEQALDAALRVGGDGREYTLLVLPPETGELKDQRLAEITDWLETRGVSARLRVVYPPDENGLLKALLQEQIGALLISRTQDGSEEERGMITRLLERVDLPFLLLRAGAVDQPAEEAAGAPPASG</sequence>
<dbReference type="InterPro" id="IPR006016">
    <property type="entry name" value="UspA"/>
</dbReference>
<comment type="caution">
    <text evidence="3">The sequence shown here is derived from an EMBL/GenBank/DDBJ whole genome shotgun (WGS) entry which is preliminary data.</text>
</comment>
<gene>
    <name evidence="3" type="ORF">DFR31_0368</name>
</gene>
<feature type="domain" description="UspA" evidence="2">
    <location>
        <begin position="16"/>
        <end position="164"/>
    </location>
</feature>
<dbReference type="Pfam" id="PF00582">
    <property type="entry name" value="Usp"/>
    <property type="match status" value="1"/>
</dbReference>
<evidence type="ECO:0000259" key="2">
    <source>
        <dbReference type="Pfam" id="PF00582"/>
    </source>
</evidence>
<dbReference type="CDD" id="cd00293">
    <property type="entry name" value="USP-like"/>
    <property type="match status" value="1"/>
</dbReference>
<evidence type="ECO:0000313" key="4">
    <source>
        <dbReference type="Proteomes" id="UP000275461"/>
    </source>
</evidence>
<dbReference type="Proteomes" id="UP000275461">
    <property type="component" value="Unassembled WGS sequence"/>
</dbReference>
<proteinExistence type="inferred from homology"/>